<accession>A0A6A6WUA7</accession>
<reference evidence="7" key="1">
    <citation type="journal article" date="2020" name="Stud. Mycol.">
        <title>101 Dothideomycetes genomes: a test case for predicting lifestyles and emergence of pathogens.</title>
        <authorList>
            <person name="Haridas S."/>
            <person name="Albert R."/>
            <person name="Binder M."/>
            <person name="Bloem J."/>
            <person name="Labutti K."/>
            <person name="Salamov A."/>
            <person name="Andreopoulos B."/>
            <person name="Baker S."/>
            <person name="Barry K."/>
            <person name="Bills G."/>
            <person name="Bluhm B."/>
            <person name="Cannon C."/>
            <person name="Castanera R."/>
            <person name="Culley D."/>
            <person name="Daum C."/>
            <person name="Ezra D."/>
            <person name="Gonzalez J."/>
            <person name="Henrissat B."/>
            <person name="Kuo A."/>
            <person name="Liang C."/>
            <person name="Lipzen A."/>
            <person name="Lutzoni F."/>
            <person name="Magnuson J."/>
            <person name="Mondo S."/>
            <person name="Nolan M."/>
            <person name="Ohm R."/>
            <person name="Pangilinan J."/>
            <person name="Park H.-J."/>
            <person name="Ramirez L."/>
            <person name="Alfaro M."/>
            <person name="Sun H."/>
            <person name="Tritt A."/>
            <person name="Yoshinaga Y."/>
            <person name="Zwiers L.-H."/>
            <person name="Turgeon B."/>
            <person name="Goodwin S."/>
            <person name="Spatafora J."/>
            <person name="Crous P."/>
            <person name="Grigoriev I."/>
        </authorList>
    </citation>
    <scope>NUCLEOTIDE SEQUENCE</scope>
    <source>
        <strain evidence="7">CBS 109.77</strain>
    </source>
</reference>
<dbReference type="Pfam" id="PF12171">
    <property type="entry name" value="zf-C2H2_jaz"/>
    <property type="match status" value="1"/>
</dbReference>
<evidence type="ECO:0000256" key="1">
    <source>
        <dbReference type="ARBA" id="ARBA00022723"/>
    </source>
</evidence>
<dbReference type="AlphaFoldDB" id="A0A6A6WUA7"/>
<dbReference type="PROSITE" id="PS00028">
    <property type="entry name" value="ZINC_FINGER_C2H2_1"/>
    <property type="match status" value="4"/>
</dbReference>
<evidence type="ECO:0000313" key="7">
    <source>
        <dbReference type="EMBL" id="KAF2787431.1"/>
    </source>
</evidence>
<keyword evidence="8" id="KW-1185">Reference proteome</keyword>
<evidence type="ECO:0000256" key="4">
    <source>
        <dbReference type="ARBA" id="ARBA00022833"/>
    </source>
</evidence>
<dbReference type="Proteomes" id="UP000799757">
    <property type="component" value="Unassembled WGS sequence"/>
</dbReference>
<protein>
    <recommendedName>
        <fullName evidence="6">C2H2-type domain-containing protein</fullName>
    </recommendedName>
</protein>
<evidence type="ECO:0000256" key="5">
    <source>
        <dbReference type="PROSITE-ProRule" id="PRU00042"/>
    </source>
</evidence>
<organism evidence="7 8">
    <name type="scientific">Melanomma pulvis-pyrius CBS 109.77</name>
    <dbReference type="NCBI Taxonomy" id="1314802"/>
    <lineage>
        <taxon>Eukaryota</taxon>
        <taxon>Fungi</taxon>
        <taxon>Dikarya</taxon>
        <taxon>Ascomycota</taxon>
        <taxon>Pezizomycotina</taxon>
        <taxon>Dothideomycetes</taxon>
        <taxon>Pleosporomycetidae</taxon>
        <taxon>Pleosporales</taxon>
        <taxon>Melanommataceae</taxon>
        <taxon>Melanomma</taxon>
    </lineage>
</organism>
<dbReference type="OrthoDB" id="6077919at2759"/>
<dbReference type="InterPro" id="IPR013087">
    <property type="entry name" value="Znf_C2H2_type"/>
</dbReference>
<name>A0A6A6WUA7_9PLEO</name>
<keyword evidence="2" id="KW-0677">Repeat</keyword>
<dbReference type="InterPro" id="IPR036236">
    <property type="entry name" value="Znf_C2H2_sf"/>
</dbReference>
<keyword evidence="3 5" id="KW-0863">Zinc-finger</keyword>
<evidence type="ECO:0000256" key="3">
    <source>
        <dbReference type="ARBA" id="ARBA00022771"/>
    </source>
</evidence>
<dbReference type="PANTHER" id="PTHR24379">
    <property type="entry name" value="KRAB AND ZINC FINGER DOMAIN-CONTAINING"/>
    <property type="match status" value="1"/>
</dbReference>
<feature type="domain" description="C2H2-type" evidence="6">
    <location>
        <begin position="190"/>
        <end position="219"/>
    </location>
</feature>
<dbReference type="PROSITE" id="PS50157">
    <property type="entry name" value="ZINC_FINGER_C2H2_2"/>
    <property type="match status" value="2"/>
</dbReference>
<dbReference type="PANTHER" id="PTHR24379:SF121">
    <property type="entry name" value="C2H2-TYPE DOMAIN-CONTAINING PROTEIN"/>
    <property type="match status" value="1"/>
</dbReference>
<dbReference type="Pfam" id="PF12874">
    <property type="entry name" value="zf-met"/>
    <property type="match status" value="1"/>
</dbReference>
<keyword evidence="4" id="KW-0862">Zinc</keyword>
<feature type="domain" description="C2H2-type" evidence="6">
    <location>
        <begin position="84"/>
        <end position="113"/>
    </location>
</feature>
<dbReference type="InterPro" id="IPR022755">
    <property type="entry name" value="Znf_C2H2_jaz"/>
</dbReference>
<dbReference type="SMART" id="SM00355">
    <property type="entry name" value="ZnF_C2H2"/>
    <property type="match status" value="7"/>
</dbReference>
<sequence>MAECESCVRNFGDYHAARQHMNAVGHWACETCVQRFWSEEDAEDHMDSYGHRRPRFECEACDSQFNTFPQARQHMDQWRHWRAHWCASCSRGFQNEANLRSHMNSSIHRGSNIACPFCKRAFATATGATHHLESGSCPQARAVNNETILAEIRRRDRGHLITKKLLTYPSSSPTSSSITATEASWNGSCYECYLCHRGFNSLSALNQHVNSPAHVNKDKVYHCPGRGCVKDFSRLAGLFNHLESEACGAVRFEAVQRNVEGFLTGGRSIGFV</sequence>
<dbReference type="Gene3D" id="3.30.160.60">
    <property type="entry name" value="Classic Zinc Finger"/>
    <property type="match status" value="3"/>
</dbReference>
<dbReference type="GO" id="GO:0008270">
    <property type="term" value="F:zinc ion binding"/>
    <property type="evidence" value="ECO:0007669"/>
    <property type="project" value="UniProtKB-KW"/>
</dbReference>
<evidence type="ECO:0000259" key="6">
    <source>
        <dbReference type="PROSITE" id="PS50157"/>
    </source>
</evidence>
<proteinExistence type="predicted"/>
<dbReference type="EMBL" id="MU002320">
    <property type="protein sequence ID" value="KAF2787431.1"/>
    <property type="molecule type" value="Genomic_DNA"/>
</dbReference>
<gene>
    <name evidence="7" type="ORF">K505DRAFT_411437</name>
</gene>
<evidence type="ECO:0000313" key="8">
    <source>
        <dbReference type="Proteomes" id="UP000799757"/>
    </source>
</evidence>
<keyword evidence="1" id="KW-0479">Metal-binding</keyword>
<dbReference type="SUPFAM" id="SSF57667">
    <property type="entry name" value="beta-beta-alpha zinc fingers"/>
    <property type="match status" value="2"/>
</dbReference>
<evidence type="ECO:0000256" key="2">
    <source>
        <dbReference type="ARBA" id="ARBA00022737"/>
    </source>
</evidence>